<name>A0A1G7IF43_9FLAO</name>
<evidence type="ECO:0000313" key="2">
    <source>
        <dbReference type="Proteomes" id="UP000199109"/>
    </source>
</evidence>
<protein>
    <submittedName>
        <fullName evidence="1">Uncharacterized protein</fullName>
    </submittedName>
</protein>
<sequence length="38" mass="4451">MDDVDVTDYTRTLYQNEMLHAANFIHVLRFAVLTILPN</sequence>
<proteinExistence type="predicted"/>
<dbReference type="AlphaFoldDB" id="A0A1G7IF43"/>
<dbReference type="EMBL" id="FNAO01000012">
    <property type="protein sequence ID" value="SDF11208.1"/>
    <property type="molecule type" value="Genomic_DNA"/>
</dbReference>
<gene>
    <name evidence="1" type="ORF">SAMN05421636_1121</name>
</gene>
<reference evidence="1 2" key="1">
    <citation type="submission" date="2016-10" db="EMBL/GenBank/DDBJ databases">
        <authorList>
            <person name="de Groot N.N."/>
        </authorList>
    </citation>
    <scope>NUCLEOTIDE SEQUENCE [LARGE SCALE GENOMIC DNA]</scope>
    <source>
        <strain evidence="1 2">DSM 23421</strain>
    </source>
</reference>
<organism evidence="1 2">
    <name type="scientific">Pricia antarctica</name>
    <dbReference type="NCBI Taxonomy" id="641691"/>
    <lineage>
        <taxon>Bacteria</taxon>
        <taxon>Pseudomonadati</taxon>
        <taxon>Bacteroidota</taxon>
        <taxon>Flavobacteriia</taxon>
        <taxon>Flavobacteriales</taxon>
        <taxon>Flavobacteriaceae</taxon>
        <taxon>Pricia</taxon>
    </lineage>
</organism>
<dbReference type="STRING" id="641691.SAMN05421636_1121"/>
<dbReference type="Proteomes" id="UP000199109">
    <property type="component" value="Unassembled WGS sequence"/>
</dbReference>
<accession>A0A1G7IF43</accession>
<evidence type="ECO:0000313" key="1">
    <source>
        <dbReference type="EMBL" id="SDF11208.1"/>
    </source>
</evidence>
<keyword evidence="2" id="KW-1185">Reference proteome</keyword>